<dbReference type="EMBL" id="JAPEUR010000488">
    <property type="protein sequence ID" value="KAJ4308824.1"/>
    <property type="molecule type" value="Genomic_DNA"/>
</dbReference>
<gene>
    <name evidence="1" type="ORF">N0V84_011869</name>
</gene>
<dbReference type="InterPro" id="IPR036396">
    <property type="entry name" value="Cyt_P450_sf"/>
</dbReference>
<evidence type="ECO:0000313" key="2">
    <source>
        <dbReference type="Proteomes" id="UP001140502"/>
    </source>
</evidence>
<comment type="caution">
    <text evidence="1">The sequence shown here is derived from an EMBL/GenBank/DDBJ whole genome shotgun (WGS) entry which is preliminary data.</text>
</comment>
<reference evidence="1" key="1">
    <citation type="submission" date="2022-10" db="EMBL/GenBank/DDBJ databases">
        <title>Tapping the CABI collections for fungal endophytes: first genome assemblies for Collariella, Neodidymelliopsis, Ascochyta clinopodiicola, Didymella pomorum, Didymosphaeria variabile, Neocosmospora piperis and Neocucurbitaria cava.</title>
        <authorList>
            <person name="Hill R."/>
        </authorList>
    </citation>
    <scope>NUCLEOTIDE SEQUENCE</scope>
    <source>
        <strain evidence="1">IMI 366586</strain>
    </source>
</reference>
<name>A0A9W8T9P8_9HYPO</name>
<evidence type="ECO:0000313" key="1">
    <source>
        <dbReference type="EMBL" id="KAJ4308824.1"/>
    </source>
</evidence>
<keyword evidence="2" id="KW-1185">Reference proteome</keyword>
<dbReference type="GO" id="GO:0016705">
    <property type="term" value="F:oxidoreductase activity, acting on paired donors, with incorporation or reduction of molecular oxygen"/>
    <property type="evidence" value="ECO:0007669"/>
    <property type="project" value="InterPro"/>
</dbReference>
<dbReference type="GO" id="GO:0004497">
    <property type="term" value="F:monooxygenase activity"/>
    <property type="evidence" value="ECO:0007669"/>
    <property type="project" value="InterPro"/>
</dbReference>
<dbReference type="AlphaFoldDB" id="A0A9W8T9P8"/>
<dbReference type="SUPFAM" id="SSF48264">
    <property type="entry name" value="Cytochrome P450"/>
    <property type="match status" value="1"/>
</dbReference>
<dbReference type="GO" id="GO:0005506">
    <property type="term" value="F:iron ion binding"/>
    <property type="evidence" value="ECO:0007669"/>
    <property type="project" value="InterPro"/>
</dbReference>
<dbReference type="Gene3D" id="1.10.630.10">
    <property type="entry name" value="Cytochrome P450"/>
    <property type="match status" value="1"/>
</dbReference>
<proteinExistence type="predicted"/>
<sequence length="188" mass="21676">MGVLANLQSRFQDRDPEAFRLRDFKNHFSSAFSCFYLCKIFASGKSYETLVAVHRKHDCIGPNELMTDDTDLIKAMGPARSNWVRYDWYSSGRVHPVDDTILNVVDTLTHDILRHDLVPGYSGRKNRSLEGDVDGQLVNLIALIRQKYISTKEKTLTLEFVKLPQYFTVDTTTQICFGKPFRLPRLRL</sequence>
<dbReference type="Proteomes" id="UP001140502">
    <property type="component" value="Unassembled WGS sequence"/>
</dbReference>
<protein>
    <submittedName>
        <fullName evidence="1">Uncharacterized protein</fullName>
    </submittedName>
</protein>
<dbReference type="GO" id="GO:0020037">
    <property type="term" value="F:heme binding"/>
    <property type="evidence" value="ECO:0007669"/>
    <property type="project" value="InterPro"/>
</dbReference>
<dbReference type="OrthoDB" id="3934656at2759"/>
<organism evidence="1 2">
    <name type="scientific">Fusarium piperis</name>
    <dbReference type="NCBI Taxonomy" id="1435070"/>
    <lineage>
        <taxon>Eukaryota</taxon>
        <taxon>Fungi</taxon>
        <taxon>Dikarya</taxon>
        <taxon>Ascomycota</taxon>
        <taxon>Pezizomycotina</taxon>
        <taxon>Sordariomycetes</taxon>
        <taxon>Hypocreomycetidae</taxon>
        <taxon>Hypocreales</taxon>
        <taxon>Nectriaceae</taxon>
        <taxon>Fusarium</taxon>
        <taxon>Fusarium solani species complex</taxon>
    </lineage>
</organism>
<accession>A0A9W8T9P8</accession>